<evidence type="ECO:0000256" key="2">
    <source>
        <dbReference type="ARBA" id="ARBA00011738"/>
    </source>
</evidence>
<proteinExistence type="inferred from homology"/>
<dbReference type="PANTHER" id="PTHR48105">
    <property type="entry name" value="THIOREDOXIN REDUCTASE 1-RELATED-RELATED"/>
    <property type="match status" value="1"/>
</dbReference>
<evidence type="ECO:0000256" key="4">
    <source>
        <dbReference type="ARBA" id="ARBA00022827"/>
    </source>
</evidence>
<comment type="cofactor">
    <cofactor evidence="9">
        <name>FAD</name>
        <dbReference type="ChEBI" id="CHEBI:57692"/>
    </cofactor>
    <text evidence="9">Binds 1 FAD per subunit.</text>
</comment>
<comment type="similarity">
    <text evidence="1 8">Belongs to the class-II pyridine nucleotide-disulfide oxidoreductase family.</text>
</comment>
<dbReference type="PRINTS" id="PR00469">
    <property type="entry name" value="PNDRDTASEII"/>
</dbReference>
<keyword evidence="9" id="KW-0521">NADP</keyword>
<dbReference type="Pfam" id="PF07992">
    <property type="entry name" value="Pyr_redox_2"/>
    <property type="match status" value="1"/>
</dbReference>
<dbReference type="Proteomes" id="UP000008186">
    <property type="component" value="Chromosome"/>
</dbReference>
<gene>
    <name evidence="11" type="primary">trxB</name>
    <name evidence="11" type="ordered locus">SO_2303</name>
</gene>
<dbReference type="GO" id="GO:0005829">
    <property type="term" value="C:cytosol"/>
    <property type="evidence" value="ECO:0007669"/>
    <property type="project" value="UniProtKB-ARBA"/>
</dbReference>
<dbReference type="BioCyc" id="SONE211586:G1GMP-2105-MONOMER"/>
<evidence type="ECO:0000313" key="12">
    <source>
        <dbReference type="Proteomes" id="UP000008186"/>
    </source>
</evidence>
<dbReference type="SUPFAM" id="SSF51905">
    <property type="entry name" value="FAD/NAD(P)-binding domain"/>
    <property type="match status" value="1"/>
</dbReference>
<keyword evidence="12" id="KW-1185">Reference proteome</keyword>
<keyword evidence="4 8" id="KW-0274">FAD</keyword>
<keyword evidence="6" id="KW-1015">Disulfide bond</keyword>
<comment type="catalytic activity">
    <reaction evidence="8">
        <text>[thioredoxin]-dithiol + NADP(+) = [thioredoxin]-disulfide + NADPH + H(+)</text>
        <dbReference type="Rhea" id="RHEA:20345"/>
        <dbReference type="Rhea" id="RHEA-COMP:10698"/>
        <dbReference type="Rhea" id="RHEA-COMP:10700"/>
        <dbReference type="ChEBI" id="CHEBI:15378"/>
        <dbReference type="ChEBI" id="CHEBI:29950"/>
        <dbReference type="ChEBI" id="CHEBI:50058"/>
        <dbReference type="ChEBI" id="CHEBI:57783"/>
        <dbReference type="ChEBI" id="CHEBI:58349"/>
        <dbReference type="EC" id="1.8.1.9"/>
    </reaction>
</comment>
<evidence type="ECO:0000256" key="3">
    <source>
        <dbReference type="ARBA" id="ARBA00022630"/>
    </source>
</evidence>
<dbReference type="KEGG" id="son:SO_2303"/>
<dbReference type="PaxDb" id="211586-SO_2303"/>
<keyword evidence="7 8" id="KW-0676">Redox-active center</keyword>
<dbReference type="OrthoDB" id="9806179at2"/>
<feature type="domain" description="FAD/NAD(P)-binding" evidence="10">
    <location>
        <begin position="8"/>
        <end position="301"/>
    </location>
</feature>
<dbReference type="EC" id="1.8.1.9" evidence="8"/>
<reference evidence="11 12" key="4">
    <citation type="journal article" date="2011" name="BMC Genomics">
        <title>Genome-wide protein localization prediction strategies for gram negative bacteria.</title>
        <authorList>
            <person name="Romine M.F."/>
        </authorList>
    </citation>
    <scope>NUCLEOTIDE SEQUENCE [LARGE SCALE GENOMIC DNA]</scope>
    <source>
        <strain evidence="12">ATCC 700550 / JCM 31522 / CIP 106686 / LMG 19005 / NCIMB 14063 / MR-1</strain>
    </source>
</reference>
<dbReference type="EMBL" id="AE014299">
    <property type="protein sequence ID" value="AAN55343.1"/>
    <property type="molecule type" value="Genomic_DNA"/>
</dbReference>
<dbReference type="RefSeq" id="WP_011072304.1">
    <property type="nucleotide sequence ID" value="NC_004347.2"/>
</dbReference>
<evidence type="ECO:0000313" key="11">
    <source>
        <dbReference type="EMBL" id="AAN55343.1"/>
    </source>
</evidence>
<evidence type="ECO:0000256" key="1">
    <source>
        <dbReference type="ARBA" id="ARBA00009333"/>
    </source>
</evidence>
<protein>
    <recommendedName>
        <fullName evidence="8">Thioredoxin reductase</fullName>
        <ecNumber evidence="8">1.8.1.9</ecNumber>
    </recommendedName>
</protein>
<keyword evidence="5 8" id="KW-0560">Oxidoreductase</keyword>
<evidence type="ECO:0000256" key="7">
    <source>
        <dbReference type="ARBA" id="ARBA00023284"/>
    </source>
</evidence>
<dbReference type="STRING" id="211586.SO_2303"/>
<keyword evidence="3 8" id="KW-0285">Flavoprotein</keyword>
<dbReference type="InterPro" id="IPR008255">
    <property type="entry name" value="Pyr_nucl-diS_OxRdtase_2_AS"/>
</dbReference>
<dbReference type="InterPro" id="IPR005982">
    <property type="entry name" value="Thioredox_Rdtase"/>
</dbReference>
<dbReference type="PATRIC" id="fig|211586.12.peg.2218"/>
<dbReference type="PhylomeDB" id="Q8EER5"/>
<dbReference type="InterPro" id="IPR036188">
    <property type="entry name" value="FAD/NAD-bd_sf"/>
</dbReference>
<dbReference type="HOGENOM" id="CLU_031864_5_1_6"/>
<dbReference type="GO" id="GO:0019430">
    <property type="term" value="P:removal of superoxide radicals"/>
    <property type="evidence" value="ECO:0007669"/>
    <property type="project" value="UniProtKB-UniRule"/>
</dbReference>
<sequence>MSQVRHSNLLILGSGPAGYTAAVYAARANLKPVMITGMQQGGQLTTTTEVENWPGDAEDLTGPALMERMQKHAEKFDTEILFDHINEVTLTERPFRLKGDNGEYTCDALIIATGASARYLGLESEEAFKGRGVSACATCDGFFYRNQKVAVIGGGNTAVEEALYLSNIAAEVHLIHRRDTFRSEKILIDRLMDKVANGNIILHLNQTMDEVVGDAMGVTGLKMKSTKDGAITDLAVAGVFVAIGHSPNTGIFEGQLEMNNGYLKVQSGLQGNATQTSIEGVFAAGDVMDQHYRQAITSAGTGCMAALDAERYLDAKK</sequence>
<dbReference type="Gene3D" id="3.50.50.60">
    <property type="entry name" value="FAD/NAD(P)-binding domain"/>
    <property type="match status" value="2"/>
</dbReference>
<accession>Q8EER5</accession>
<reference evidence="11 12" key="2">
    <citation type="journal article" date="2005" name="Proteomics">
        <title>Global detection and characterization of hypothetical proteins in Shewanella oneidensis MR-1 using LC-MS based proteomics.</title>
        <authorList>
            <person name="Elias D.A."/>
            <person name="Monroe M.E."/>
            <person name="Marshall M.J."/>
            <person name="Romine M.F."/>
            <person name="Belieav A.S."/>
            <person name="Fredrickson J.K."/>
            <person name="Anderson G.A."/>
            <person name="Smith R.D."/>
            <person name="Lipton M.S."/>
        </authorList>
    </citation>
    <scope>NUCLEOTIDE SEQUENCE [LARGE SCALE GENOMIC DNA]</scope>
    <source>
        <strain evidence="12">ATCC 700550 / JCM 31522 / CIP 106686 / LMG 19005 / NCIMB 14063 / MR-1</strain>
    </source>
</reference>
<reference evidence="11 12" key="1">
    <citation type="journal article" date="2002" name="Nat. Biotechnol.">
        <title>Genome sequence of the dissimilatory metal ion-reducing bacterium Shewanella oneidensis.</title>
        <authorList>
            <person name="Heidelberg J.F."/>
            <person name="Paulsen I.T."/>
            <person name="Nelson K.E."/>
            <person name="Gaidos E.J."/>
            <person name="Nelson W.C."/>
            <person name="Read T.D."/>
            <person name="Eisen J.A."/>
            <person name="Seshadri R."/>
            <person name="Ward N."/>
            <person name="Methe B."/>
            <person name="Clayton R.A."/>
            <person name="Meyer T."/>
            <person name="Tsapin A."/>
            <person name="Scott J."/>
            <person name="Beanan M."/>
            <person name="Brinkac L."/>
            <person name="Daugherty S."/>
            <person name="DeBoy R.T."/>
            <person name="Dodson R.J."/>
            <person name="Durkin A.S."/>
            <person name="Haft D.H."/>
            <person name="Kolonay J.F."/>
            <person name="Madupu R."/>
            <person name="Peterson J.D."/>
            <person name="Umayam L.A."/>
            <person name="White O."/>
            <person name="Wolf A.M."/>
            <person name="Vamathevan J."/>
            <person name="Weidman J."/>
            <person name="Impraim M."/>
            <person name="Lee K."/>
            <person name="Berry K."/>
            <person name="Lee C."/>
            <person name="Mueller J."/>
            <person name="Khouri H."/>
            <person name="Gill J."/>
            <person name="Utterback T.R."/>
            <person name="McDonald L.A."/>
            <person name="Feldblyum T.V."/>
            <person name="Smith H.O."/>
            <person name="Venter J.C."/>
            <person name="Nealson K.H."/>
            <person name="Fraser C.M."/>
        </authorList>
    </citation>
    <scope>NUCLEOTIDE SEQUENCE [LARGE SCALE GENOMIC DNA]</scope>
    <source>
        <strain evidence="12">ATCC 700550 / JCM 31522 / CIP 106686 / LMG 19005 / NCIMB 14063 / MR-1</strain>
    </source>
</reference>
<dbReference type="InterPro" id="IPR050097">
    <property type="entry name" value="Ferredoxin-NADP_redctase_2"/>
</dbReference>
<dbReference type="NCBIfam" id="TIGR01292">
    <property type="entry name" value="TRX_reduct"/>
    <property type="match status" value="1"/>
</dbReference>
<dbReference type="GO" id="GO:0004791">
    <property type="term" value="F:thioredoxin-disulfide reductase (NADPH) activity"/>
    <property type="evidence" value="ECO:0000318"/>
    <property type="project" value="GO_Central"/>
</dbReference>
<reference evidence="11 12" key="3">
    <citation type="journal article" date="2008" name="Appl. Environ. Microbiol.">
        <title>Identification of mobile elements and pseudogenes in the Shewanella oneidensis MR-1 genome.</title>
        <authorList>
            <person name="Romine M.F."/>
            <person name="Carlson T.S."/>
            <person name="Norbeck A.D."/>
            <person name="McCue L.A."/>
            <person name="Lipton M.S."/>
        </authorList>
    </citation>
    <scope>NUCLEOTIDE SEQUENCE [LARGE SCALE GENOMIC DNA]</scope>
    <source>
        <strain evidence="12">ATCC 700550 / JCM 31522 / CIP 106686 / LMG 19005 / NCIMB 14063 / MR-1</strain>
    </source>
</reference>
<comment type="subunit">
    <text evidence="2 8">Homodimer.</text>
</comment>
<evidence type="ECO:0000256" key="5">
    <source>
        <dbReference type="ARBA" id="ARBA00023002"/>
    </source>
</evidence>
<dbReference type="GO" id="GO:0050660">
    <property type="term" value="F:flavin adenine dinucleotide binding"/>
    <property type="evidence" value="ECO:0007669"/>
    <property type="project" value="UniProtKB-ARBA"/>
</dbReference>
<dbReference type="PROSITE" id="PS00573">
    <property type="entry name" value="PYRIDINE_REDOX_2"/>
    <property type="match status" value="1"/>
</dbReference>
<dbReference type="GO" id="GO:0032991">
    <property type="term" value="C:protein-containing complex"/>
    <property type="evidence" value="ECO:0007669"/>
    <property type="project" value="UniProtKB-ARBA"/>
</dbReference>
<evidence type="ECO:0000256" key="6">
    <source>
        <dbReference type="ARBA" id="ARBA00023157"/>
    </source>
</evidence>
<dbReference type="InterPro" id="IPR023753">
    <property type="entry name" value="FAD/NAD-binding_dom"/>
</dbReference>
<dbReference type="PRINTS" id="PR00368">
    <property type="entry name" value="FADPNR"/>
</dbReference>
<dbReference type="eggNOG" id="COG0492">
    <property type="taxonomic scope" value="Bacteria"/>
</dbReference>
<evidence type="ECO:0000256" key="9">
    <source>
        <dbReference type="RuleBase" id="RU003881"/>
    </source>
</evidence>
<dbReference type="GO" id="GO:0045454">
    <property type="term" value="P:cell redox homeostasis"/>
    <property type="evidence" value="ECO:0000318"/>
    <property type="project" value="GO_Central"/>
</dbReference>
<name>Q8EER5_SHEON</name>
<dbReference type="AlphaFoldDB" id="Q8EER5"/>
<dbReference type="FunFam" id="3.50.50.60:FF:000007">
    <property type="entry name" value="Alkyl hydroperoxide reductase, F subunit"/>
    <property type="match status" value="1"/>
</dbReference>
<evidence type="ECO:0000256" key="8">
    <source>
        <dbReference type="RuleBase" id="RU003880"/>
    </source>
</evidence>
<evidence type="ECO:0000259" key="10">
    <source>
        <dbReference type="Pfam" id="PF07992"/>
    </source>
</evidence>
<organism evidence="11 12">
    <name type="scientific">Shewanella oneidensis (strain ATCC 700550 / JCM 31522 / CIP 106686 / LMG 19005 / NCIMB 14063 / MR-1)</name>
    <dbReference type="NCBI Taxonomy" id="211586"/>
    <lineage>
        <taxon>Bacteria</taxon>
        <taxon>Pseudomonadati</taxon>
        <taxon>Pseudomonadota</taxon>
        <taxon>Gammaproteobacteria</taxon>
        <taxon>Alteromonadales</taxon>
        <taxon>Shewanellaceae</taxon>
        <taxon>Shewanella</taxon>
    </lineage>
</organism>